<protein>
    <submittedName>
        <fullName evidence="1">YbdD/YjiX family protein</fullName>
    </submittedName>
</protein>
<dbReference type="Pfam" id="PF04328">
    <property type="entry name" value="Sel_put"/>
    <property type="match status" value="1"/>
</dbReference>
<dbReference type="InterPro" id="IPR007423">
    <property type="entry name" value="Sel_put"/>
</dbReference>
<accession>A0AA41X6E7</accession>
<dbReference type="PANTHER" id="PTHR38453:SF1">
    <property type="entry name" value="CYTOPLASMIC PROTEIN"/>
    <property type="match status" value="1"/>
</dbReference>
<reference evidence="1" key="1">
    <citation type="submission" date="2022-07" db="EMBL/GenBank/DDBJ databases">
        <authorList>
            <person name="Li W.-J."/>
            <person name="Deng Q.-Q."/>
        </authorList>
    </citation>
    <scope>NUCLEOTIDE SEQUENCE</scope>
    <source>
        <strain evidence="1">SYSU M60031</strain>
    </source>
</reference>
<dbReference type="Proteomes" id="UP001156102">
    <property type="component" value="Unassembled WGS sequence"/>
</dbReference>
<dbReference type="AlphaFoldDB" id="A0AA41X6E7"/>
<evidence type="ECO:0000313" key="1">
    <source>
        <dbReference type="EMBL" id="MCP8968043.1"/>
    </source>
</evidence>
<comment type="caution">
    <text evidence="1">The sequence shown here is derived from an EMBL/GenBank/DDBJ whole genome shotgun (WGS) entry which is preliminary data.</text>
</comment>
<name>A0AA41X6E7_9BACI</name>
<gene>
    <name evidence="1" type="ORF">NK662_05755</name>
</gene>
<keyword evidence="2" id="KW-1185">Reference proteome</keyword>
<organism evidence="1 2">
    <name type="scientific">Ectobacillus ponti</name>
    <dbReference type="NCBI Taxonomy" id="2961894"/>
    <lineage>
        <taxon>Bacteria</taxon>
        <taxon>Bacillati</taxon>
        <taxon>Bacillota</taxon>
        <taxon>Bacilli</taxon>
        <taxon>Bacillales</taxon>
        <taxon>Bacillaceae</taxon>
        <taxon>Ectobacillus</taxon>
    </lineage>
</organism>
<dbReference type="PANTHER" id="PTHR38453">
    <property type="entry name" value="CYTOPLASMIC PROTEIN-RELATED"/>
    <property type="match status" value="1"/>
</dbReference>
<dbReference type="EMBL" id="JANCLT010000002">
    <property type="protein sequence ID" value="MCP8968043.1"/>
    <property type="molecule type" value="Genomic_DNA"/>
</dbReference>
<evidence type="ECO:0000313" key="2">
    <source>
        <dbReference type="Proteomes" id="UP001156102"/>
    </source>
</evidence>
<sequence length="71" mass="8417">MCGTMRNWWSKLLQHRKEFISLLVGVPSYEKYVAHMKERYPNEPILCEKQFFAQAQESRYEAKGGKVSRCC</sequence>
<proteinExistence type="predicted"/>
<dbReference type="RefSeq" id="WP_254758040.1">
    <property type="nucleotide sequence ID" value="NZ_JANCLT010000002.1"/>
</dbReference>